<dbReference type="Gene3D" id="3.40.309.10">
    <property type="entry name" value="Aldehyde Dehydrogenase, Chain A, domain 2"/>
    <property type="match status" value="1"/>
</dbReference>
<dbReference type="InterPro" id="IPR001048">
    <property type="entry name" value="Asp/Glu/Uridylate_kinase"/>
</dbReference>
<dbReference type="GO" id="GO:0004350">
    <property type="term" value="F:glutamate-5-semialdehyde dehydrogenase activity"/>
    <property type="evidence" value="ECO:0007669"/>
    <property type="project" value="UniProtKB-UniRule"/>
</dbReference>
<evidence type="ECO:0000256" key="4">
    <source>
        <dbReference type="ARBA" id="ARBA00009302"/>
    </source>
</evidence>
<accession>A0A1J1HN75</accession>
<organism evidence="19 20">
    <name type="scientific">Clunio marinus</name>
    <dbReference type="NCBI Taxonomy" id="568069"/>
    <lineage>
        <taxon>Eukaryota</taxon>
        <taxon>Metazoa</taxon>
        <taxon>Ecdysozoa</taxon>
        <taxon>Arthropoda</taxon>
        <taxon>Hexapoda</taxon>
        <taxon>Insecta</taxon>
        <taxon>Pterygota</taxon>
        <taxon>Neoptera</taxon>
        <taxon>Endopterygota</taxon>
        <taxon>Diptera</taxon>
        <taxon>Nematocera</taxon>
        <taxon>Chironomoidea</taxon>
        <taxon>Chironomidae</taxon>
        <taxon>Clunio</taxon>
    </lineage>
</organism>
<dbReference type="PRINTS" id="PR00474">
    <property type="entry name" value="GLU5KINASE"/>
</dbReference>
<dbReference type="PANTHER" id="PTHR11063:SF8">
    <property type="entry name" value="DELTA-1-PYRROLINE-5-CARBOXYLATE SYNTHASE"/>
    <property type="match status" value="1"/>
</dbReference>
<dbReference type="Pfam" id="PF00171">
    <property type="entry name" value="Aldedh"/>
    <property type="match status" value="1"/>
</dbReference>
<keyword evidence="20" id="KW-1185">Reference proteome</keyword>
<dbReference type="EC" id="2.7.2.11" evidence="16"/>
<feature type="domain" description="Aspartate/glutamate/uridylate kinase" evidence="18">
    <location>
        <begin position="77"/>
        <end position="331"/>
    </location>
</feature>
<dbReference type="NCBIfam" id="TIGR00407">
    <property type="entry name" value="proA"/>
    <property type="match status" value="1"/>
</dbReference>
<comment type="pathway">
    <text evidence="2 16">Amino-acid biosynthesis; L-proline biosynthesis; L-glutamate 5-semialdehyde from L-glutamate: step 1/2.</text>
</comment>
<dbReference type="InterPro" id="IPR016161">
    <property type="entry name" value="Ald_DH/histidinol_DH"/>
</dbReference>
<reference evidence="19 20" key="1">
    <citation type="submission" date="2015-04" db="EMBL/GenBank/DDBJ databases">
        <authorList>
            <person name="Syromyatnikov M.Y."/>
            <person name="Popov V.N."/>
        </authorList>
    </citation>
    <scope>NUCLEOTIDE SEQUENCE [LARGE SCALE GENOMIC DNA]</scope>
</reference>
<keyword evidence="13" id="KW-0511">Multifunctional enzyme</keyword>
<dbReference type="Proteomes" id="UP000183832">
    <property type="component" value="Unassembled WGS sequence"/>
</dbReference>
<dbReference type="EC" id="1.2.1.41" evidence="16"/>
<dbReference type="GO" id="GO:0005524">
    <property type="term" value="F:ATP binding"/>
    <property type="evidence" value="ECO:0007669"/>
    <property type="project" value="UniProtKB-UniRule"/>
</dbReference>
<dbReference type="PANTHER" id="PTHR11063">
    <property type="entry name" value="GLUTAMATE SEMIALDEHYDE DEHYDROGENASE"/>
    <property type="match status" value="1"/>
</dbReference>
<evidence type="ECO:0000256" key="15">
    <source>
        <dbReference type="ARBA" id="ARBA00049141"/>
    </source>
</evidence>
<dbReference type="SUPFAM" id="SSF53720">
    <property type="entry name" value="ALDH-like"/>
    <property type="match status" value="1"/>
</dbReference>
<evidence type="ECO:0000256" key="3">
    <source>
        <dbReference type="ARBA" id="ARBA00006300"/>
    </source>
</evidence>
<dbReference type="SUPFAM" id="SSF53633">
    <property type="entry name" value="Carbamate kinase-like"/>
    <property type="match status" value="1"/>
</dbReference>
<keyword evidence="9 16" id="KW-0418">Kinase</keyword>
<dbReference type="InterPro" id="IPR015590">
    <property type="entry name" value="Aldehyde_DH_dom"/>
</dbReference>
<dbReference type="EMBL" id="CVRI01000004">
    <property type="protein sequence ID" value="CRK87689.1"/>
    <property type="molecule type" value="Genomic_DNA"/>
</dbReference>
<evidence type="ECO:0000256" key="11">
    <source>
        <dbReference type="ARBA" id="ARBA00022857"/>
    </source>
</evidence>
<dbReference type="NCBIfam" id="NF001221">
    <property type="entry name" value="PRK00197.1"/>
    <property type="match status" value="1"/>
</dbReference>
<dbReference type="GO" id="GO:0005739">
    <property type="term" value="C:mitochondrion"/>
    <property type="evidence" value="ECO:0007669"/>
    <property type="project" value="UniProtKB-UniRule"/>
</dbReference>
<keyword evidence="7 16" id="KW-0808">Transferase</keyword>
<evidence type="ECO:0000256" key="1">
    <source>
        <dbReference type="ARBA" id="ARBA00004985"/>
    </source>
</evidence>
<name>A0A1J1HN75_9DIPT</name>
<dbReference type="GO" id="GO:0055129">
    <property type="term" value="P:L-proline biosynthetic process"/>
    <property type="evidence" value="ECO:0007669"/>
    <property type="project" value="UniProtKB-UniRule"/>
</dbReference>
<dbReference type="GO" id="GO:0004349">
    <property type="term" value="F:glutamate 5-kinase activity"/>
    <property type="evidence" value="ECO:0007669"/>
    <property type="project" value="UniProtKB-UniRule"/>
</dbReference>
<dbReference type="NCBIfam" id="TIGR01027">
    <property type="entry name" value="proB"/>
    <property type="match status" value="1"/>
</dbReference>
<gene>
    <name evidence="19" type="ORF">CLUMA_CG001480</name>
</gene>
<evidence type="ECO:0000256" key="14">
    <source>
        <dbReference type="ARBA" id="ARBA00049024"/>
    </source>
</evidence>
<dbReference type="Gene3D" id="3.40.605.10">
    <property type="entry name" value="Aldehyde Dehydrogenase, Chain A, domain 1"/>
    <property type="match status" value="1"/>
</dbReference>
<dbReference type="Gene3D" id="3.40.1160.10">
    <property type="entry name" value="Acetylglutamate kinase-like"/>
    <property type="match status" value="1"/>
</dbReference>
<dbReference type="UniPathway" id="UPA00098">
    <property type="reaction ID" value="UER00359"/>
</dbReference>
<dbReference type="STRING" id="568069.A0A1J1HN75"/>
<evidence type="ECO:0000256" key="5">
    <source>
        <dbReference type="ARBA" id="ARBA00022605"/>
    </source>
</evidence>
<keyword evidence="6 16" id="KW-0641">Proline biosynthesis</keyword>
<comment type="catalytic activity">
    <reaction evidence="14 16">
        <text>L-glutamate 5-semialdehyde + phosphate + NADP(+) = L-glutamyl 5-phosphate + NADPH + H(+)</text>
        <dbReference type="Rhea" id="RHEA:19541"/>
        <dbReference type="ChEBI" id="CHEBI:15378"/>
        <dbReference type="ChEBI" id="CHEBI:43474"/>
        <dbReference type="ChEBI" id="CHEBI:57783"/>
        <dbReference type="ChEBI" id="CHEBI:58066"/>
        <dbReference type="ChEBI" id="CHEBI:58274"/>
        <dbReference type="ChEBI" id="CHEBI:58349"/>
        <dbReference type="EC" id="1.2.1.41"/>
    </reaction>
</comment>
<keyword evidence="8 16" id="KW-0547">Nucleotide-binding</keyword>
<proteinExistence type="inferred from homology"/>
<feature type="domain" description="Aldehyde dehydrogenase" evidence="17">
    <location>
        <begin position="359"/>
        <end position="623"/>
    </location>
</feature>
<dbReference type="InterPro" id="IPR016163">
    <property type="entry name" value="Ald_DH_C"/>
</dbReference>
<evidence type="ECO:0000259" key="17">
    <source>
        <dbReference type="Pfam" id="PF00171"/>
    </source>
</evidence>
<dbReference type="NCBIfam" id="TIGR01092">
    <property type="entry name" value="P5CS"/>
    <property type="match status" value="1"/>
</dbReference>
<dbReference type="Pfam" id="PF00696">
    <property type="entry name" value="AA_kinase"/>
    <property type="match status" value="1"/>
</dbReference>
<dbReference type="CDD" id="cd04256">
    <property type="entry name" value="AAK_P5CS_ProBA"/>
    <property type="match status" value="1"/>
</dbReference>
<dbReference type="FunFam" id="3.40.309.10:FF:000011">
    <property type="entry name" value="Delta-1-pyrroline-5-carboxylate synthase"/>
    <property type="match status" value="1"/>
</dbReference>
<evidence type="ECO:0000256" key="9">
    <source>
        <dbReference type="ARBA" id="ARBA00022777"/>
    </source>
</evidence>
<dbReference type="CDD" id="cd07079">
    <property type="entry name" value="ALDH_F18-19_ProA-GPR"/>
    <property type="match status" value="1"/>
</dbReference>
<keyword evidence="11 16" id="KW-0521">NADP</keyword>
<dbReference type="AlphaFoldDB" id="A0A1J1HN75"/>
<protein>
    <recommendedName>
        <fullName evidence="16">Delta-1-pyrroline-5-carboxylate synthase</fullName>
    </recommendedName>
    <domain>
        <recommendedName>
            <fullName evidence="16">Glutamate 5-kinase</fullName>
            <shortName evidence="16">GK</shortName>
            <ecNumber evidence="16">2.7.2.11</ecNumber>
        </recommendedName>
        <alternativeName>
            <fullName evidence="16">Gamma-glutamyl kinase</fullName>
        </alternativeName>
    </domain>
    <domain>
        <recommendedName>
            <fullName evidence="16">Gamma-glutamyl phosphate reductase</fullName>
            <shortName evidence="16">GPR</shortName>
            <ecNumber evidence="16">1.2.1.41</ecNumber>
        </recommendedName>
        <alternativeName>
            <fullName evidence="16">Glutamate-5-semialdehyde dehydrogenase</fullName>
        </alternativeName>
        <alternativeName>
            <fullName evidence="16">Glutamyl-gamma-semialdehyde dehydrogenase</fullName>
        </alternativeName>
    </domain>
</protein>
<evidence type="ECO:0000256" key="7">
    <source>
        <dbReference type="ARBA" id="ARBA00022679"/>
    </source>
</evidence>
<evidence type="ECO:0000256" key="13">
    <source>
        <dbReference type="ARBA" id="ARBA00023268"/>
    </source>
</evidence>
<dbReference type="InterPro" id="IPR001057">
    <property type="entry name" value="Glu/AcGlu_kinase"/>
</dbReference>
<dbReference type="InterPro" id="IPR041744">
    <property type="entry name" value="G5K_ProBA"/>
</dbReference>
<evidence type="ECO:0000259" key="18">
    <source>
        <dbReference type="Pfam" id="PF00696"/>
    </source>
</evidence>
<dbReference type="InterPro" id="IPR005766">
    <property type="entry name" value="P5_carboxy_syn"/>
</dbReference>
<evidence type="ECO:0000256" key="6">
    <source>
        <dbReference type="ARBA" id="ARBA00022650"/>
    </source>
</evidence>
<dbReference type="HAMAP" id="MF_00412">
    <property type="entry name" value="ProA"/>
    <property type="match status" value="1"/>
</dbReference>
<keyword evidence="5 16" id="KW-0028">Amino-acid biosynthesis</keyword>
<evidence type="ECO:0000313" key="20">
    <source>
        <dbReference type="Proteomes" id="UP000183832"/>
    </source>
</evidence>
<dbReference type="OrthoDB" id="1934954at2759"/>
<evidence type="ECO:0000256" key="12">
    <source>
        <dbReference type="ARBA" id="ARBA00023002"/>
    </source>
</evidence>
<keyword evidence="12 16" id="KW-0560">Oxidoreductase</keyword>
<comment type="similarity">
    <text evidence="3 16">In the C-terminal section; belongs to the gamma-glutamyl phosphate reductase family.</text>
</comment>
<keyword evidence="10 16" id="KW-0067">ATP-binding</keyword>
<dbReference type="InterPro" id="IPR000965">
    <property type="entry name" value="GPR_dom"/>
</dbReference>
<dbReference type="PROSITE" id="PS01223">
    <property type="entry name" value="PROA"/>
    <property type="match status" value="1"/>
</dbReference>
<dbReference type="InterPro" id="IPR019797">
    <property type="entry name" value="Glutamate_5-kinase_CS"/>
</dbReference>
<comment type="pathway">
    <text evidence="1 16">Amino-acid biosynthesis; L-proline biosynthesis; L-glutamate 5-semialdehyde from L-glutamate: step 2/2.</text>
</comment>
<evidence type="ECO:0000313" key="19">
    <source>
        <dbReference type="EMBL" id="CRK87689.1"/>
    </source>
</evidence>
<dbReference type="PIRSF" id="PIRSF036429">
    <property type="entry name" value="P5C_syn"/>
    <property type="match status" value="1"/>
</dbReference>
<dbReference type="FunFam" id="3.40.1160.10:FF:000032">
    <property type="entry name" value="Delta-1-pyrroline-5-carboxylate synthase"/>
    <property type="match status" value="1"/>
</dbReference>
<dbReference type="InterPro" id="IPR036393">
    <property type="entry name" value="AceGlu_kinase-like_sf"/>
</dbReference>
<evidence type="ECO:0000256" key="10">
    <source>
        <dbReference type="ARBA" id="ARBA00022840"/>
    </source>
</evidence>
<comment type="similarity">
    <text evidence="4 16">In the N-terminal section; belongs to the glutamate 5-kinase family.</text>
</comment>
<sequence>MSAIFRRGTKLANQLYRIKSSRKLLDKHLNAYVNKIAVRPLSGFSNNFVKPIDKRTLQTADRRQATFTDRSQLRYAKRLVVKLGSAVITREDQNGLALGRLASIVEQVAECQLEGRECIMAIAFGKQKLTQELLMTLTMRETLHPKGDEPAHTLEPRAAAAVGQSGLMSLYDAMFAQYGLRIAQVLLTKADFYNEETRKNLFATLSELISLNIVPIINTNDAVSPPMFIVDEEVKVKGSKRGISIKDNDSLAAMLSAEVKADLLILMSDVDGIYNKPPWEEGARLLHTFTRDDHDHIRFGKKSKVGTGGMDSKLNAATWALDRGVSVVICNGSQDHAIKTIVGGRKVGTFFTETTTGSTPVEFLAENARNGSRVMQNLSPAERASCVETLADLLISKQQMILDANEKDMLEAQKNGLAKPLLNRLSLTPAKLRGLSAGLKQIAETSHTIVGKVLRHTKLAEGLDLKQITVPIGVLLVIFESRPDSLPQVAALSIASANGLLLKGGKEASHSNKALMDLVKEALSTVGATNAISLVSTREEISDLLSMEKHIDLIIPRGSSELVRNIQDQSQRIPVLGHAEGICHVFVDREADLAKAIKIVRDAKCDYPAACNAMETLLVHEDLFLGSNVTFFNDICNMLKSEGVTIYSGPKLAKHLTFGPPPAKTMKHEYGALECCVEIVKDLDEAIAHIHRFGSSHTDVIVTENKETAERFQSQVDSACVFHNASSRFADGYRFGLGAEVGISTARIHARGPVGVEGLLTTKWVLDGVDHAASDFAENGPRQYLHEQLPLN</sequence>
<comment type="catalytic activity">
    <reaction evidence="15 16">
        <text>L-glutamate + ATP = L-glutamyl 5-phosphate + ADP</text>
        <dbReference type="Rhea" id="RHEA:14877"/>
        <dbReference type="ChEBI" id="CHEBI:29985"/>
        <dbReference type="ChEBI" id="CHEBI:30616"/>
        <dbReference type="ChEBI" id="CHEBI:58274"/>
        <dbReference type="ChEBI" id="CHEBI:456216"/>
        <dbReference type="EC" id="2.7.2.11"/>
    </reaction>
</comment>
<dbReference type="InterPro" id="IPR005715">
    <property type="entry name" value="Glu_5kinase/COase_Synthase"/>
</dbReference>
<dbReference type="InterPro" id="IPR016162">
    <property type="entry name" value="Ald_DH_N"/>
</dbReference>
<evidence type="ECO:0000256" key="16">
    <source>
        <dbReference type="PIRNR" id="PIRNR036429"/>
    </source>
</evidence>
<evidence type="ECO:0000256" key="8">
    <source>
        <dbReference type="ARBA" id="ARBA00022741"/>
    </source>
</evidence>
<evidence type="ECO:0000256" key="2">
    <source>
        <dbReference type="ARBA" id="ARBA00005185"/>
    </source>
</evidence>
<dbReference type="InterPro" id="IPR020593">
    <property type="entry name" value="G-glutamylP_reductase_CS"/>
</dbReference>
<dbReference type="PROSITE" id="PS00902">
    <property type="entry name" value="GLUTAMATE_5_KINASE"/>
    <property type="match status" value="1"/>
</dbReference>